<feature type="domain" description="UVR" evidence="3">
    <location>
        <begin position="128"/>
        <end position="163"/>
    </location>
</feature>
<dbReference type="GO" id="GO:0005507">
    <property type="term" value="F:copper ion binding"/>
    <property type="evidence" value="ECO:0007669"/>
    <property type="project" value="TreeGrafter"/>
</dbReference>
<accession>A0A2M7EAQ5</accession>
<feature type="region of interest" description="Disordered" evidence="2">
    <location>
        <begin position="107"/>
        <end position="128"/>
    </location>
</feature>
<comment type="caution">
    <text evidence="4">The sequence shown here is derived from an EMBL/GenBank/DDBJ whole genome shotgun (WGS) entry which is preliminary data.</text>
</comment>
<sequence>MLCEECGRKEAAFHYTEIINGFATELHLCEDCAQKKGINFPASFSFADLLGGLLESESLPSLARESNCKNCGLSYSDFKKSSFLGCSQCYRYFHQSLEPLLKKIHGSSKHIGKSPKKKGKEKERGKEGYDIELLQSQLKEAVAKEEFEEAAKLRDKIKEIEKSK</sequence>
<dbReference type="InterPro" id="IPR036876">
    <property type="entry name" value="UVR_dom_sf"/>
</dbReference>
<feature type="coiled-coil region" evidence="1">
    <location>
        <begin position="131"/>
        <end position="163"/>
    </location>
</feature>
<proteinExistence type="predicted"/>
<dbReference type="GO" id="GO:0046870">
    <property type="term" value="F:cadmium ion binding"/>
    <property type="evidence" value="ECO:0007669"/>
    <property type="project" value="TreeGrafter"/>
</dbReference>
<dbReference type="PANTHER" id="PTHR38430:SF1">
    <property type="entry name" value="PROTEIN-ARGININE KINASE ACTIVATOR PROTEIN"/>
    <property type="match status" value="1"/>
</dbReference>
<dbReference type="Pfam" id="PF02151">
    <property type="entry name" value="UVR"/>
    <property type="match status" value="1"/>
</dbReference>
<gene>
    <name evidence="4" type="ORF">COS11_00115</name>
</gene>
<dbReference type="Gene3D" id="4.10.860.10">
    <property type="entry name" value="UVR domain"/>
    <property type="match status" value="1"/>
</dbReference>
<evidence type="ECO:0000313" key="5">
    <source>
        <dbReference type="Proteomes" id="UP000228886"/>
    </source>
</evidence>
<dbReference type="GO" id="GO:1990169">
    <property type="term" value="P:stress response to copper ion"/>
    <property type="evidence" value="ECO:0007669"/>
    <property type="project" value="TreeGrafter"/>
</dbReference>
<dbReference type="SUPFAM" id="SSF46600">
    <property type="entry name" value="C-terminal UvrC-binding domain of UvrB"/>
    <property type="match status" value="1"/>
</dbReference>
<evidence type="ECO:0000256" key="1">
    <source>
        <dbReference type="SAM" id="Coils"/>
    </source>
</evidence>
<dbReference type="EMBL" id="PETL01000008">
    <property type="protein sequence ID" value="PIV64836.1"/>
    <property type="molecule type" value="Genomic_DNA"/>
</dbReference>
<dbReference type="PIRSF" id="PIRSF015034">
    <property type="entry name" value="YacH"/>
    <property type="match status" value="1"/>
</dbReference>
<dbReference type="AlphaFoldDB" id="A0A2M7EAQ5"/>
<dbReference type="InterPro" id="IPR001943">
    <property type="entry name" value="UVR_dom"/>
</dbReference>
<dbReference type="PANTHER" id="PTHR38430">
    <property type="entry name" value="PROTEIN-ARGININE KINASE ACTIVATOR PROTEIN"/>
    <property type="match status" value="1"/>
</dbReference>
<dbReference type="InterPro" id="IPR025542">
    <property type="entry name" value="YacH"/>
</dbReference>
<evidence type="ECO:0000256" key="2">
    <source>
        <dbReference type="SAM" id="MobiDB-lite"/>
    </source>
</evidence>
<name>A0A2M7EAQ5_9BACT</name>
<dbReference type="PROSITE" id="PS50151">
    <property type="entry name" value="UVR"/>
    <property type="match status" value="1"/>
</dbReference>
<feature type="compositionally biased region" description="Basic residues" evidence="2">
    <location>
        <begin position="107"/>
        <end position="119"/>
    </location>
</feature>
<dbReference type="GO" id="GO:1990170">
    <property type="term" value="P:stress response to cadmium ion"/>
    <property type="evidence" value="ECO:0007669"/>
    <property type="project" value="TreeGrafter"/>
</dbReference>
<reference evidence="5" key="1">
    <citation type="submission" date="2017-09" db="EMBL/GenBank/DDBJ databases">
        <title>Depth-based differentiation of microbial function through sediment-hosted aquifers and enrichment of novel symbionts in the deep terrestrial subsurface.</title>
        <authorList>
            <person name="Probst A.J."/>
            <person name="Ladd B."/>
            <person name="Jarett J.K."/>
            <person name="Geller-Mcgrath D.E."/>
            <person name="Sieber C.M.K."/>
            <person name="Emerson J.B."/>
            <person name="Anantharaman K."/>
            <person name="Thomas B.C."/>
            <person name="Malmstrom R."/>
            <person name="Stieglmeier M."/>
            <person name="Klingl A."/>
            <person name="Woyke T."/>
            <person name="Ryan C.M."/>
            <person name="Banfield J.F."/>
        </authorList>
    </citation>
    <scope>NUCLEOTIDE SEQUENCE [LARGE SCALE GENOMIC DNA]</scope>
</reference>
<organism evidence="4 5">
    <name type="scientific">bacterium (Candidatus Ratteibacteria) CG01_land_8_20_14_3_00_40_19</name>
    <dbReference type="NCBI Taxonomy" id="2014290"/>
    <lineage>
        <taxon>Bacteria</taxon>
        <taxon>Candidatus Ratteibacteria</taxon>
    </lineage>
</organism>
<protein>
    <recommendedName>
        <fullName evidence="3">UVR domain-containing protein</fullName>
    </recommendedName>
</protein>
<dbReference type="GO" id="GO:0008270">
    <property type="term" value="F:zinc ion binding"/>
    <property type="evidence" value="ECO:0007669"/>
    <property type="project" value="TreeGrafter"/>
</dbReference>
<keyword evidence="1" id="KW-0175">Coiled coil</keyword>
<evidence type="ECO:0000259" key="3">
    <source>
        <dbReference type="PROSITE" id="PS50151"/>
    </source>
</evidence>
<evidence type="ECO:0000313" key="4">
    <source>
        <dbReference type="EMBL" id="PIV64836.1"/>
    </source>
</evidence>
<dbReference type="GO" id="GO:0050897">
    <property type="term" value="F:cobalt ion binding"/>
    <property type="evidence" value="ECO:0007669"/>
    <property type="project" value="TreeGrafter"/>
</dbReference>
<dbReference type="Proteomes" id="UP000228886">
    <property type="component" value="Unassembled WGS sequence"/>
</dbReference>